<evidence type="ECO:0008006" key="4">
    <source>
        <dbReference type="Google" id="ProtNLM"/>
    </source>
</evidence>
<feature type="transmembrane region" description="Helical" evidence="1">
    <location>
        <begin position="6"/>
        <end position="25"/>
    </location>
</feature>
<dbReference type="RefSeq" id="WP_126679181.1">
    <property type="nucleotide sequence ID" value="NZ_JBQMXP010000035.1"/>
</dbReference>
<dbReference type="AlphaFoldDB" id="A0A432LMI4"/>
<keyword evidence="1" id="KW-1133">Transmembrane helix</keyword>
<protein>
    <recommendedName>
        <fullName evidence="4">AlgX/AlgJ SGNH hydrolase-like domain-containing protein</fullName>
    </recommendedName>
</protein>
<keyword evidence="1" id="KW-0812">Transmembrane</keyword>
<evidence type="ECO:0000256" key="1">
    <source>
        <dbReference type="SAM" id="Phobius"/>
    </source>
</evidence>
<dbReference type="InterPro" id="IPR025945">
    <property type="entry name" value="DHHW"/>
</dbReference>
<reference evidence="2 3" key="1">
    <citation type="submission" date="2018-12" db="EMBL/GenBank/DDBJ databases">
        <title>Genome sequencing of Prevotella sp. KCOM 3155 (= JS262).</title>
        <authorList>
            <person name="Kook J.-K."/>
            <person name="Park S.-N."/>
            <person name="Lim Y.K."/>
        </authorList>
    </citation>
    <scope>NUCLEOTIDE SEQUENCE [LARGE SCALE GENOMIC DNA]</scope>
    <source>
        <strain evidence="2 3">KCOM 3155</strain>
    </source>
</reference>
<dbReference type="OrthoDB" id="175771at2"/>
<proteinExistence type="predicted"/>
<sequence length="442" mass="49647">MRHNHIYLGLLSGVFTILTVVFLTFPRSTFSELEKRDLATFPDFTWEKLTSGKFTSEVSSWFSDSEPFRDRFMSMSMMFSKALKLNIEGDESITFHAAEATPQNSGGDDGMPTTEDANDTTYNYKNKVTANENAKIAHAGIVVVGTPPTARALMAYGGGAEGGTAYANAANRYKEKFGNSVNVYCMVIPTAIEYYCPEKVKKVTKPQLLTINNIMKHLSPGVKAVNIHQTLGEHAAENIYLRTDHHWAPLGGYYAAKKFAEVAGVPFRDLNSYSREVVHKYVGSMYSYSKDIAIKQSPEDFVYHVPKGVEYTTTYIVYNINKNYQVTGEKAPVKGQYFVKFKDGSGGAYCTFMGGDSKITQVRTSIKNGRRLIILKDSFGNAIPGYLFFSFEEIHIIDNRYFTKNMNTYVRDNKITDILFANNIFSAYSSKICNKYISFLSQ</sequence>
<accession>A0A432LMI4</accession>
<evidence type="ECO:0000313" key="2">
    <source>
        <dbReference type="EMBL" id="RUL60087.1"/>
    </source>
</evidence>
<comment type="caution">
    <text evidence="2">The sequence shown here is derived from an EMBL/GenBank/DDBJ whole genome shotgun (WGS) entry which is preliminary data.</text>
</comment>
<dbReference type="EMBL" id="RYYU01000001">
    <property type="protein sequence ID" value="RUL60087.1"/>
    <property type="molecule type" value="Genomic_DNA"/>
</dbReference>
<dbReference type="Proteomes" id="UP000278983">
    <property type="component" value="Unassembled WGS sequence"/>
</dbReference>
<evidence type="ECO:0000313" key="3">
    <source>
        <dbReference type="Proteomes" id="UP000278983"/>
    </source>
</evidence>
<dbReference type="Pfam" id="PF14286">
    <property type="entry name" value="DHHW"/>
    <property type="match status" value="1"/>
</dbReference>
<name>A0A432LMI4_9BACT</name>
<organism evidence="2 3">
    <name type="scientific">Prevotella koreensis</name>
    <dbReference type="NCBI Taxonomy" id="2490854"/>
    <lineage>
        <taxon>Bacteria</taxon>
        <taxon>Pseudomonadati</taxon>
        <taxon>Bacteroidota</taxon>
        <taxon>Bacteroidia</taxon>
        <taxon>Bacteroidales</taxon>
        <taxon>Prevotellaceae</taxon>
        <taxon>Prevotella</taxon>
    </lineage>
</organism>
<gene>
    <name evidence="2" type="ORF">EHV08_10265</name>
</gene>
<keyword evidence="1" id="KW-0472">Membrane</keyword>
<keyword evidence="3" id="KW-1185">Reference proteome</keyword>